<gene>
    <name evidence="4" type="ORF">C8D99_10164</name>
</gene>
<keyword evidence="2" id="KW-0479">Metal-binding</keyword>
<dbReference type="InterPro" id="IPR036264">
    <property type="entry name" value="Bact_exopeptidase_dim_dom"/>
</dbReference>
<feature type="domain" description="Peptidase M20 dimerisation" evidence="3">
    <location>
        <begin position="191"/>
        <end position="283"/>
    </location>
</feature>
<keyword evidence="2" id="KW-0464">Manganese</keyword>
<dbReference type="InterPro" id="IPR002933">
    <property type="entry name" value="Peptidase_M20"/>
</dbReference>
<dbReference type="RefSeq" id="WP_133955178.1">
    <property type="nucleotide sequence ID" value="NZ_SORI01000001.1"/>
</dbReference>
<sequence length="398" mass="42406">MLEKIKELAASSKTEIMAHRHHFHTHPEIAWQEVETTKTVVEALKAMGCDIVRIGFGGTECGVVADLRGGKPGKCVALRGDMDALPMNEDNDLPYRSQKDGVMHACGHDAHTAMLLGAAKVLSEIRDEIPGTVRFLFQPAEESGLKAGAKAMVEEGALEGVDAVAGIHCWSAAPTGTVLYRSGPIMAAADGWYLTLKGKGGHGSTPELCIDPTITAANIVLNLQAIVGREVSAKETVVVSTGTVKAGLSVFNIIPDSVEMNGTVRSFNPAVQDHVESAIRRVIAGACQIGRCEFTLDYKRFIPATINEPAVTAVAKEVFDGVFGPENVKETPLIMGSEDFSYFQQKVPGTYYLLGTGNPGKGTDNAHHHPKFNVDDDALPAGVASLAGFAWTWLSKNA</sequence>
<dbReference type="OrthoDB" id="5892at2"/>
<dbReference type="InterPro" id="IPR017439">
    <property type="entry name" value="Amidohydrolase"/>
</dbReference>
<keyword evidence="5" id="KW-1185">Reference proteome</keyword>
<dbReference type="FunFam" id="3.30.70.360:FF:000001">
    <property type="entry name" value="N-acetyldiaminopimelate deacetylase"/>
    <property type="match status" value="1"/>
</dbReference>
<keyword evidence="1 4" id="KW-0378">Hydrolase</keyword>
<dbReference type="AlphaFoldDB" id="A0A4R8MIU8"/>
<evidence type="ECO:0000256" key="2">
    <source>
        <dbReference type="PIRSR" id="PIRSR005962-1"/>
    </source>
</evidence>
<protein>
    <submittedName>
        <fullName evidence="4">Amidohydrolase</fullName>
    </submittedName>
</protein>
<comment type="caution">
    <text evidence="4">The sequence shown here is derived from an EMBL/GenBank/DDBJ whole genome shotgun (WGS) entry which is preliminary data.</text>
</comment>
<feature type="binding site" evidence="2">
    <location>
        <position position="142"/>
    </location>
    <ligand>
        <name>Mn(2+)</name>
        <dbReference type="ChEBI" id="CHEBI:29035"/>
        <label>2</label>
    </ligand>
</feature>
<dbReference type="GO" id="GO:0050118">
    <property type="term" value="F:N-acetyldiaminopimelate deacetylase activity"/>
    <property type="evidence" value="ECO:0007669"/>
    <property type="project" value="UniProtKB-ARBA"/>
</dbReference>
<feature type="binding site" evidence="2">
    <location>
        <position position="108"/>
    </location>
    <ligand>
        <name>Mn(2+)</name>
        <dbReference type="ChEBI" id="CHEBI:29035"/>
        <label>2</label>
    </ligand>
</feature>
<dbReference type="GO" id="GO:0019877">
    <property type="term" value="P:diaminopimelate biosynthetic process"/>
    <property type="evidence" value="ECO:0007669"/>
    <property type="project" value="UniProtKB-ARBA"/>
</dbReference>
<feature type="binding site" evidence="2">
    <location>
        <position position="168"/>
    </location>
    <ligand>
        <name>Mn(2+)</name>
        <dbReference type="ChEBI" id="CHEBI:29035"/>
        <label>2</label>
    </ligand>
</feature>
<dbReference type="Proteomes" id="UP000295066">
    <property type="component" value="Unassembled WGS sequence"/>
</dbReference>
<dbReference type="PANTHER" id="PTHR11014">
    <property type="entry name" value="PEPTIDASE M20 FAMILY MEMBER"/>
    <property type="match status" value="1"/>
</dbReference>
<proteinExistence type="predicted"/>
<name>A0A4R8MIU8_9BACT</name>
<dbReference type="SUPFAM" id="SSF53187">
    <property type="entry name" value="Zn-dependent exopeptidases"/>
    <property type="match status" value="1"/>
</dbReference>
<feature type="binding site" evidence="2">
    <location>
        <position position="106"/>
    </location>
    <ligand>
        <name>Mn(2+)</name>
        <dbReference type="ChEBI" id="CHEBI:29035"/>
        <label>2</label>
    </ligand>
</feature>
<dbReference type="NCBIfam" id="TIGR01891">
    <property type="entry name" value="amidohydrolases"/>
    <property type="match status" value="1"/>
</dbReference>
<dbReference type="PIRSF" id="PIRSF005962">
    <property type="entry name" value="Pept_M20D_amidohydro"/>
    <property type="match status" value="1"/>
</dbReference>
<dbReference type="SUPFAM" id="SSF55031">
    <property type="entry name" value="Bacterial exopeptidase dimerisation domain"/>
    <property type="match status" value="1"/>
</dbReference>
<organism evidence="4 5">
    <name type="scientific">Aminivibrio pyruvatiphilus</name>
    <dbReference type="NCBI Taxonomy" id="1005740"/>
    <lineage>
        <taxon>Bacteria</taxon>
        <taxon>Thermotogati</taxon>
        <taxon>Synergistota</taxon>
        <taxon>Synergistia</taxon>
        <taxon>Synergistales</taxon>
        <taxon>Aminobacteriaceae</taxon>
        <taxon>Aminivibrio</taxon>
    </lineage>
</organism>
<feature type="binding site" evidence="2">
    <location>
        <position position="368"/>
    </location>
    <ligand>
        <name>Mn(2+)</name>
        <dbReference type="ChEBI" id="CHEBI:29035"/>
        <label>2</label>
    </ligand>
</feature>
<dbReference type="Pfam" id="PF01546">
    <property type="entry name" value="Peptidase_M20"/>
    <property type="match status" value="1"/>
</dbReference>
<dbReference type="Gene3D" id="3.40.630.10">
    <property type="entry name" value="Zn peptidases"/>
    <property type="match status" value="1"/>
</dbReference>
<dbReference type="Pfam" id="PF07687">
    <property type="entry name" value="M20_dimer"/>
    <property type="match status" value="1"/>
</dbReference>
<dbReference type="Gene3D" id="3.30.70.360">
    <property type="match status" value="1"/>
</dbReference>
<dbReference type="InterPro" id="IPR011650">
    <property type="entry name" value="Peptidase_M20_dimer"/>
</dbReference>
<comment type="cofactor">
    <cofactor evidence="2">
        <name>Mn(2+)</name>
        <dbReference type="ChEBI" id="CHEBI:29035"/>
    </cofactor>
    <text evidence="2">The Mn(2+) ion enhances activity.</text>
</comment>
<accession>A0A4R8MIU8</accession>
<dbReference type="EMBL" id="SORI01000001">
    <property type="protein sequence ID" value="TDY64918.1"/>
    <property type="molecule type" value="Genomic_DNA"/>
</dbReference>
<dbReference type="GO" id="GO:0046872">
    <property type="term" value="F:metal ion binding"/>
    <property type="evidence" value="ECO:0007669"/>
    <property type="project" value="UniProtKB-KW"/>
</dbReference>
<evidence type="ECO:0000313" key="5">
    <source>
        <dbReference type="Proteomes" id="UP000295066"/>
    </source>
</evidence>
<evidence type="ECO:0000259" key="3">
    <source>
        <dbReference type="Pfam" id="PF07687"/>
    </source>
</evidence>
<reference evidence="4 5" key="1">
    <citation type="submission" date="2019-03" db="EMBL/GenBank/DDBJ databases">
        <title>Genomic Encyclopedia of Type Strains, Phase IV (KMG-IV): sequencing the most valuable type-strain genomes for metagenomic binning, comparative biology and taxonomic classification.</title>
        <authorList>
            <person name="Goeker M."/>
        </authorList>
    </citation>
    <scope>NUCLEOTIDE SEQUENCE [LARGE SCALE GENOMIC DNA]</scope>
    <source>
        <strain evidence="4 5">DSM 25964</strain>
    </source>
</reference>
<dbReference type="PANTHER" id="PTHR11014:SF63">
    <property type="entry name" value="METALLOPEPTIDASE, PUTATIVE (AFU_ORTHOLOGUE AFUA_6G09600)-RELATED"/>
    <property type="match status" value="1"/>
</dbReference>
<evidence type="ECO:0000256" key="1">
    <source>
        <dbReference type="ARBA" id="ARBA00022801"/>
    </source>
</evidence>
<evidence type="ECO:0000313" key="4">
    <source>
        <dbReference type="EMBL" id="TDY64918.1"/>
    </source>
</evidence>